<keyword evidence="3" id="KW-1185">Reference proteome</keyword>
<proteinExistence type="predicted"/>
<gene>
    <name evidence="2" type="primary">RvY_16501-1</name>
    <name evidence="2" type="synonym">RvY_16501.1</name>
    <name evidence="2" type="ORF">RvY_16501</name>
</gene>
<evidence type="ECO:0000313" key="2">
    <source>
        <dbReference type="EMBL" id="GAV06532.1"/>
    </source>
</evidence>
<reference evidence="2 3" key="1">
    <citation type="journal article" date="2016" name="Nat. Commun.">
        <title>Extremotolerant tardigrade genome and improved radiotolerance of human cultured cells by tardigrade-unique protein.</title>
        <authorList>
            <person name="Hashimoto T."/>
            <person name="Horikawa D.D."/>
            <person name="Saito Y."/>
            <person name="Kuwahara H."/>
            <person name="Kozuka-Hata H."/>
            <person name="Shin-I T."/>
            <person name="Minakuchi Y."/>
            <person name="Ohishi K."/>
            <person name="Motoyama A."/>
            <person name="Aizu T."/>
            <person name="Enomoto A."/>
            <person name="Kondo K."/>
            <person name="Tanaka S."/>
            <person name="Hara Y."/>
            <person name="Koshikawa S."/>
            <person name="Sagara H."/>
            <person name="Miura T."/>
            <person name="Yokobori S."/>
            <person name="Miyagawa K."/>
            <person name="Suzuki Y."/>
            <person name="Kubo T."/>
            <person name="Oyama M."/>
            <person name="Kohara Y."/>
            <person name="Fujiyama A."/>
            <person name="Arakawa K."/>
            <person name="Katayama T."/>
            <person name="Toyoda A."/>
            <person name="Kunieda T."/>
        </authorList>
    </citation>
    <scope>NUCLEOTIDE SEQUENCE [LARGE SCALE GENOMIC DNA]</scope>
    <source>
        <strain evidence="2 3">YOKOZUNA-1</strain>
    </source>
</reference>
<dbReference type="AlphaFoldDB" id="A0A1D1VYP4"/>
<name>A0A1D1VYP4_RAMVA</name>
<protein>
    <recommendedName>
        <fullName evidence="1">ISXO2-like transposase domain-containing protein</fullName>
    </recommendedName>
</protein>
<dbReference type="OrthoDB" id="6515189at2759"/>
<accession>A0A1D1VYP4</accession>
<dbReference type="SMART" id="SM01126">
    <property type="entry name" value="DDE_Tnp_IS1595"/>
    <property type="match status" value="1"/>
</dbReference>
<dbReference type="Pfam" id="PF12762">
    <property type="entry name" value="DDE_Tnp_IS1595"/>
    <property type="match status" value="1"/>
</dbReference>
<dbReference type="EMBL" id="BDGG01000013">
    <property type="protein sequence ID" value="GAV06532.1"/>
    <property type="molecule type" value="Genomic_DNA"/>
</dbReference>
<evidence type="ECO:0000313" key="3">
    <source>
        <dbReference type="Proteomes" id="UP000186922"/>
    </source>
</evidence>
<organism evidence="2 3">
    <name type="scientific">Ramazzottius varieornatus</name>
    <name type="common">Water bear</name>
    <name type="synonym">Tardigrade</name>
    <dbReference type="NCBI Taxonomy" id="947166"/>
    <lineage>
        <taxon>Eukaryota</taxon>
        <taxon>Metazoa</taxon>
        <taxon>Ecdysozoa</taxon>
        <taxon>Tardigrada</taxon>
        <taxon>Eutardigrada</taxon>
        <taxon>Parachela</taxon>
        <taxon>Hypsibioidea</taxon>
        <taxon>Ramazzottiidae</taxon>
        <taxon>Ramazzottius</taxon>
    </lineage>
</organism>
<dbReference type="Proteomes" id="UP000186922">
    <property type="component" value="Unassembled WGS sequence"/>
</dbReference>
<feature type="domain" description="ISXO2-like transposase" evidence="1">
    <location>
        <begin position="4"/>
        <end position="117"/>
    </location>
</feature>
<comment type="caution">
    <text evidence="2">The sequence shown here is derived from an EMBL/GenBank/DDBJ whole genome shotgun (WGS) entry which is preliminary data.</text>
</comment>
<evidence type="ECO:0000259" key="1">
    <source>
        <dbReference type="SMART" id="SM01126"/>
    </source>
</evidence>
<sequence>MPDPETGDKSSAKVMLLILCEKDCGRIVVYRIIRANQETIRKIFVENVLPGSIAYTDEAAVYREIPEWGNYEHDWVNHSEGGFVHYDDQEFISSNKVKGVNSALKKFLRKHNGFVFNRVWLALEEYIYHRNNSGSAAYADVRTVMRHVSVVVNSKTLLQNGQFHSVYWEYQ</sequence>
<dbReference type="InterPro" id="IPR024445">
    <property type="entry name" value="Tnp_ISXO2-like"/>
</dbReference>